<evidence type="ECO:0000256" key="1">
    <source>
        <dbReference type="ARBA" id="ARBA00004328"/>
    </source>
</evidence>
<reference evidence="5" key="2">
    <citation type="journal article" date="2021" name="PeerJ">
        <title>Extensive microbial diversity within the chicken gut microbiome revealed by metagenomics and culture.</title>
        <authorList>
            <person name="Gilroy R."/>
            <person name="Ravi A."/>
            <person name="Getino M."/>
            <person name="Pursley I."/>
            <person name="Horton D.L."/>
            <person name="Alikhan N.F."/>
            <person name="Baker D."/>
            <person name="Gharbi K."/>
            <person name="Hall N."/>
            <person name="Watson M."/>
            <person name="Adriaenssens E.M."/>
            <person name="Foster-Nyarko E."/>
            <person name="Jarju S."/>
            <person name="Secka A."/>
            <person name="Antonio M."/>
            <person name="Oren A."/>
            <person name="Chaudhuri R.R."/>
            <person name="La Ragione R."/>
            <person name="Hildebrand F."/>
            <person name="Pallen M.J."/>
        </authorList>
    </citation>
    <scope>NUCLEOTIDE SEQUENCE</scope>
    <source>
        <strain evidence="5">ChiW3-316</strain>
    </source>
</reference>
<feature type="region of interest" description="Disordered" evidence="4">
    <location>
        <begin position="493"/>
        <end position="512"/>
    </location>
</feature>
<evidence type="ECO:0000313" key="6">
    <source>
        <dbReference type="Proteomes" id="UP000824107"/>
    </source>
</evidence>
<comment type="subcellular location">
    <subcellularLocation>
        <location evidence="1">Virion</location>
    </subcellularLocation>
</comment>
<name>A0A9D1M4T3_9PROT</name>
<dbReference type="InterPro" id="IPR020991">
    <property type="entry name" value="Connector_podovirus"/>
</dbReference>
<dbReference type="AlphaFoldDB" id="A0A9D1M4T3"/>
<reference evidence="5" key="1">
    <citation type="submission" date="2020-10" db="EMBL/GenBank/DDBJ databases">
        <authorList>
            <person name="Gilroy R."/>
        </authorList>
    </citation>
    <scope>NUCLEOTIDE SEQUENCE</scope>
    <source>
        <strain evidence="5">ChiW3-316</strain>
    </source>
</reference>
<dbReference type="Proteomes" id="UP000824107">
    <property type="component" value="Unassembled WGS sequence"/>
</dbReference>
<accession>A0A9D1M4T3</accession>
<protein>
    <submittedName>
        <fullName evidence="5">Head-tail connector protein</fullName>
    </submittedName>
</protein>
<evidence type="ECO:0000256" key="2">
    <source>
        <dbReference type="ARBA" id="ARBA00022612"/>
    </source>
</evidence>
<comment type="caution">
    <text evidence="5">The sequence shown here is derived from an EMBL/GenBank/DDBJ whole genome shotgun (WGS) entry which is preliminary data.</text>
</comment>
<gene>
    <name evidence="5" type="ORF">IAD20_06280</name>
</gene>
<keyword evidence="3" id="KW-0231">Viral genome packaging</keyword>
<organism evidence="5 6">
    <name type="scientific">Candidatus Scatocola faecipullorum</name>
    <dbReference type="NCBI Taxonomy" id="2840917"/>
    <lineage>
        <taxon>Bacteria</taxon>
        <taxon>Pseudomonadati</taxon>
        <taxon>Pseudomonadota</taxon>
        <taxon>Alphaproteobacteria</taxon>
        <taxon>Rhodospirillales</taxon>
        <taxon>Rhodospirillaceae</taxon>
        <taxon>Rhodospirillaceae incertae sedis</taxon>
        <taxon>Candidatus Scatocola</taxon>
    </lineage>
</organism>
<sequence>MEHELEKLVSRYQKAAERKQYWEPHWRECYEYAFPLRENVSSALYGSNEGERKNLCLYDGTAPDAVDQLASSLLAELTPPWAKWFGLRPGNELSPQEQEQVAPTLEKTSEVMLQNFEHSNFAVEIHQCYLDLVTAGTACLMFEEAPLGEATAFHFYAVPLREIAVEESADGKIDTTFRCSSLNWDGIRTRFPEAEIPPSLAERCREDSDCRLKVIEAVMPRHCNAGACGYDYIAFAWGENIGSGQSFVLREGVFETSPFINFRWLKAPGEVYGRSPVMKALPDIKTANKVVELILKNASISVTGIWQADDDGILNPDNIKLIPGAIIPKAVGSKGLTPLAAPGDFDLSQLILEDLRRRINHALLADRLAQIETPNMTATEVLERSAEIARILGATFGRLQSELLTPLLKRAFGILRRRGDILNFDLDGKIVDLQYKSPLALAQTRKDIGNVTEWVNLLASFGADALAAVNVAETSRWLGRTLCVPADLIREAEAEPQPLPPEETGGGNAAGM</sequence>
<dbReference type="Pfam" id="PF12236">
    <property type="entry name" value="Head-tail_con"/>
    <property type="match status" value="1"/>
</dbReference>
<evidence type="ECO:0000256" key="3">
    <source>
        <dbReference type="ARBA" id="ARBA00023219"/>
    </source>
</evidence>
<evidence type="ECO:0000313" key="5">
    <source>
        <dbReference type="EMBL" id="HIU53671.1"/>
    </source>
</evidence>
<evidence type="ECO:0000256" key="4">
    <source>
        <dbReference type="SAM" id="MobiDB-lite"/>
    </source>
</evidence>
<dbReference type="EMBL" id="DVNC01000039">
    <property type="protein sequence ID" value="HIU53671.1"/>
    <property type="molecule type" value="Genomic_DNA"/>
</dbReference>
<keyword evidence="2" id="KW-1188">Viral release from host cell</keyword>
<proteinExistence type="predicted"/>